<protein>
    <recommendedName>
        <fullName evidence="5">HTH araC/xylS-type domain-containing protein</fullName>
    </recommendedName>
</protein>
<dbReference type="InterPro" id="IPR018060">
    <property type="entry name" value="HTH_AraC"/>
</dbReference>
<dbReference type="Pfam" id="PF12833">
    <property type="entry name" value="HTH_18"/>
    <property type="match status" value="1"/>
</dbReference>
<organism evidence="6 7">
    <name type="scientific">Sphingobacterium paucimobilis HER1398</name>
    <dbReference type="NCBI Taxonomy" id="1346330"/>
    <lineage>
        <taxon>Bacteria</taxon>
        <taxon>Pseudomonadati</taxon>
        <taxon>Bacteroidota</taxon>
        <taxon>Sphingobacteriia</taxon>
        <taxon>Sphingobacteriales</taxon>
        <taxon>Sphingobacteriaceae</taxon>
        <taxon>Sphingobacterium</taxon>
    </lineage>
</organism>
<dbReference type="PROSITE" id="PS01124">
    <property type="entry name" value="HTH_ARAC_FAMILY_2"/>
    <property type="match status" value="1"/>
</dbReference>
<dbReference type="SUPFAM" id="SSF46689">
    <property type="entry name" value="Homeodomain-like"/>
    <property type="match status" value="1"/>
</dbReference>
<proteinExistence type="predicted"/>
<dbReference type="SMART" id="SM00342">
    <property type="entry name" value="HTH_ARAC"/>
    <property type="match status" value="1"/>
</dbReference>
<feature type="transmembrane region" description="Helical" evidence="4">
    <location>
        <begin position="47"/>
        <end position="62"/>
    </location>
</feature>
<evidence type="ECO:0000256" key="1">
    <source>
        <dbReference type="ARBA" id="ARBA00023015"/>
    </source>
</evidence>
<dbReference type="PANTHER" id="PTHR43280">
    <property type="entry name" value="ARAC-FAMILY TRANSCRIPTIONAL REGULATOR"/>
    <property type="match status" value="1"/>
</dbReference>
<dbReference type="InterPro" id="IPR018062">
    <property type="entry name" value="HTH_AraC-typ_CS"/>
</dbReference>
<evidence type="ECO:0000256" key="3">
    <source>
        <dbReference type="ARBA" id="ARBA00023163"/>
    </source>
</evidence>
<reference evidence="6 7" key="1">
    <citation type="journal article" date="2013" name="Genome Announc.">
        <title>The Draft Genome Sequence of Sphingomonas paucimobilis Strain HER1398 (Proteobacteria), Host to the Giant PAU Phage, Indicates That It Is a Member of the Genus Sphingobacterium (Bacteroidetes).</title>
        <authorList>
            <person name="White R.A.III."/>
            <person name="Suttle C.A."/>
        </authorList>
    </citation>
    <scope>NUCLEOTIDE SEQUENCE [LARGE SCALE GENOMIC DNA]</scope>
    <source>
        <strain evidence="6 7">HER1398</strain>
    </source>
</reference>
<dbReference type="InterPro" id="IPR009057">
    <property type="entry name" value="Homeodomain-like_sf"/>
</dbReference>
<keyword evidence="4" id="KW-0472">Membrane</keyword>
<keyword evidence="2" id="KW-0238">DNA-binding</keyword>
<feature type="domain" description="HTH araC/xylS-type" evidence="5">
    <location>
        <begin position="213"/>
        <end position="324"/>
    </location>
</feature>
<keyword evidence="4" id="KW-0812">Transmembrane</keyword>
<evidence type="ECO:0000256" key="4">
    <source>
        <dbReference type="SAM" id="Phobius"/>
    </source>
</evidence>
<dbReference type="AlphaFoldDB" id="U2HGN7"/>
<feature type="transmembrane region" description="Helical" evidence="4">
    <location>
        <begin position="102"/>
        <end position="122"/>
    </location>
</feature>
<keyword evidence="7" id="KW-1185">Reference proteome</keyword>
<dbReference type="PROSITE" id="PS00041">
    <property type="entry name" value="HTH_ARAC_FAMILY_1"/>
    <property type="match status" value="1"/>
</dbReference>
<dbReference type="EMBL" id="ATDL01000004">
    <property type="protein sequence ID" value="ERJ60926.1"/>
    <property type="molecule type" value="Genomic_DNA"/>
</dbReference>
<evidence type="ECO:0000256" key="2">
    <source>
        <dbReference type="ARBA" id="ARBA00023125"/>
    </source>
</evidence>
<evidence type="ECO:0000259" key="5">
    <source>
        <dbReference type="PROSITE" id="PS01124"/>
    </source>
</evidence>
<feature type="transmembrane region" description="Helical" evidence="4">
    <location>
        <begin position="134"/>
        <end position="157"/>
    </location>
</feature>
<gene>
    <name evidence="6" type="ORF">M472_19405</name>
</gene>
<comment type="caution">
    <text evidence="6">The sequence shown here is derived from an EMBL/GenBank/DDBJ whole genome shotgun (WGS) entry which is preliminary data.</text>
</comment>
<evidence type="ECO:0000313" key="6">
    <source>
        <dbReference type="EMBL" id="ERJ60926.1"/>
    </source>
</evidence>
<dbReference type="Gene3D" id="1.10.10.60">
    <property type="entry name" value="Homeodomain-like"/>
    <property type="match status" value="1"/>
</dbReference>
<dbReference type="Proteomes" id="UP000016584">
    <property type="component" value="Unassembled WGS sequence"/>
</dbReference>
<dbReference type="GO" id="GO:0043565">
    <property type="term" value="F:sequence-specific DNA binding"/>
    <property type="evidence" value="ECO:0007669"/>
    <property type="project" value="InterPro"/>
</dbReference>
<sequence>MLLTRKIYMTSSSFLRKMTLFELFVSVLTMLQLYHFCILFSNQGFPMPLLYGPLFWAMYQFLSGKSRAVIKRDFAVGNFPFAFFVVWYWMKGDNLDWNYFQWYLPVMILGQIGYPLAILYRLKGVESKGKGFVLLKQLMALGMGIFLFVGAVFLHHYLQVDVLMGIDPIHAIAVAMVFSVFMLLNYMYALWDSTEREIVEMPAEPELLITVDDELVEYCDSELTRAMEEERLFLDAKLTLDKLSTYIGISKNIISQYLHSQLGLNYYEWLAAYRIDYAKEILSEFGSEYKIEAVARASGFSSKTTFNRYFKERVGVLPSVYREQASFT</sequence>
<feature type="transmembrane region" description="Helical" evidence="4">
    <location>
        <begin position="74"/>
        <end position="90"/>
    </location>
</feature>
<dbReference type="PANTHER" id="PTHR43280:SF2">
    <property type="entry name" value="HTH-TYPE TRANSCRIPTIONAL REGULATOR EXSA"/>
    <property type="match status" value="1"/>
</dbReference>
<feature type="transmembrane region" description="Helical" evidence="4">
    <location>
        <begin position="20"/>
        <end position="41"/>
    </location>
</feature>
<evidence type="ECO:0000313" key="7">
    <source>
        <dbReference type="Proteomes" id="UP000016584"/>
    </source>
</evidence>
<keyword evidence="4" id="KW-1133">Transmembrane helix</keyword>
<name>U2HGN7_9SPHI</name>
<accession>U2HGN7</accession>
<dbReference type="eggNOG" id="COG2169">
    <property type="taxonomic scope" value="Bacteria"/>
</dbReference>
<dbReference type="GO" id="GO:0003700">
    <property type="term" value="F:DNA-binding transcription factor activity"/>
    <property type="evidence" value="ECO:0007669"/>
    <property type="project" value="InterPro"/>
</dbReference>
<keyword evidence="3" id="KW-0804">Transcription</keyword>
<feature type="transmembrane region" description="Helical" evidence="4">
    <location>
        <begin position="169"/>
        <end position="191"/>
    </location>
</feature>
<keyword evidence="1" id="KW-0805">Transcription regulation</keyword>
<dbReference type="STRING" id="1346330.M472_19405"/>
<dbReference type="PATRIC" id="fig|1346330.5.peg.842"/>